<gene>
    <name evidence="3" type="ORF">RWH43_14625</name>
</gene>
<sequence>MSTTPPPPGPYDAPAPRNDGYAAPAAPAAHDAPAAPAYVPPADNRPVLSNRLGLIAFVASLVAVVGGSIIAFIAGLQSAGVAQYAQQNGDTTGQIDPNTLPPGVEQSAILVGVLTVVAFAVYAIFGLWGFIQGIVAAIKRRGRGYGIAAIILAVLGGIVVSVALAIGAGIGLGSA</sequence>
<comment type="caution">
    <text evidence="3">The sequence shown here is derived from an EMBL/GenBank/DDBJ whole genome shotgun (WGS) entry which is preliminary data.</text>
</comment>
<keyword evidence="2" id="KW-0812">Transmembrane</keyword>
<keyword evidence="2" id="KW-1133">Transmembrane helix</keyword>
<feature type="transmembrane region" description="Helical" evidence="2">
    <location>
        <begin position="108"/>
        <end position="135"/>
    </location>
</feature>
<proteinExistence type="predicted"/>
<dbReference type="EMBL" id="JAWDIU010000006">
    <property type="protein sequence ID" value="MDU0327991.1"/>
    <property type="molecule type" value="Genomic_DNA"/>
</dbReference>
<evidence type="ECO:0008006" key="5">
    <source>
        <dbReference type="Google" id="ProtNLM"/>
    </source>
</evidence>
<feature type="transmembrane region" description="Helical" evidence="2">
    <location>
        <begin position="147"/>
        <end position="172"/>
    </location>
</feature>
<evidence type="ECO:0000256" key="2">
    <source>
        <dbReference type="SAM" id="Phobius"/>
    </source>
</evidence>
<keyword evidence="4" id="KW-1185">Reference proteome</keyword>
<feature type="compositionally biased region" description="Low complexity" evidence="1">
    <location>
        <begin position="14"/>
        <end position="27"/>
    </location>
</feature>
<feature type="region of interest" description="Disordered" evidence="1">
    <location>
        <begin position="1"/>
        <end position="27"/>
    </location>
</feature>
<feature type="compositionally biased region" description="Pro residues" evidence="1">
    <location>
        <begin position="1"/>
        <end position="13"/>
    </location>
</feature>
<name>A0ABU3RYM6_9MICO</name>
<reference evidence="3 4" key="1">
    <citation type="submission" date="2023-09" db="EMBL/GenBank/DDBJ databases">
        <title>Microbacterium fusihabitans sp. nov., Microbacterium phycihabitans sp. nov., and Microbacterium cervinum sp. nov., isolated from dried seaweeds of beach.</title>
        <authorList>
            <person name="Lee S.D."/>
        </authorList>
    </citation>
    <scope>NUCLEOTIDE SEQUENCE [LARGE SCALE GENOMIC DNA]</scope>
    <source>
        <strain evidence="3 4">KSW2-21</strain>
    </source>
</reference>
<dbReference type="RefSeq" id="WP_154097590.1">
    <property type="nucleotide sequence ID" value="NZ_JAWDIU010000006.1"/>
</dbReference>
<keyword evidence="2" id="KW-0472">Membrane</keyword>
<evidence type="ECO:0000313" key="4">
    <source>
        <dbReference type="Proteomes" id="UP001256673"/>
    </source>
</evidence>
<evidence type="ECO:0000313" key="3">
    <source>
        <dbReference type="EMBL" id="MDU0327991.1"/>
    </source>
</evidence>
<dbReference type="Proteomes" id="UP001256673">
    <property type="component" value="Unassembled WGS sequence"/>
</dbReference>
<feature type="transmembrane region" description="Helical" evidence="2">
    <location>
        <begin position="52"/>
        <end position="74"/>
    </location>
</feature>
<organism evidence="3 4">
    <name type="scientific">Microbacterium algihabitans</name>
    <dbReference type="NCBI Taxonomy" id="3075992"/>
    <lineage>
        <taxon>Bacteria</taxon>
        <taxon>Bacillati</taxon>
        <taxon>Actinomycetota</taxon>
        <taxon>Actinomycetes</taxon>
        <taxon>Micrococcales</taxon>
        <taxon>Microbacteriaceae</taxon>
        <taxon>Microbacterium</taxon>
    </lineage>
</organism>
<protein>
    <recommendedName>
        <fullName evidence="5">DUF4190 domain-containing protein</fullName>
    </recommendedName>
</protein>
<accession>A0ABU3RYM6</accession>
<evidence type="ECO:0000256" key="1">
    <source>
        <dbReference type="SAM" id="MobiDB-lite"/>
    </source>
</evidence>